<name>A0AAJ6X2C4_POPEU</name>
<comment type="similarity">
    <text evidence="1">Belongs to the 'GDXG' lipolytic enzyme family.</text>
</comment>
<evidence type="ECO:0000313" key="5">
    <source>
        <dbReference type="RefSeq" id="XP_011002809.1"/>
    </source>
</evidence>
<dbReference type="RefSeq" id="XP_011002809.1">
    <property type="nucleotide sequence ID" value="XM_011004507.1"/>
</dbReference>
<evidence type="ECO:0000259" key="3">
    <source>
        <dbReference type="Pfam" id="PF07859"/>
    </source>
</evidence>
<dbReference type="InterPro" id="IPR002168">
    <property type="entry name" value="Lipase_GDXG_HIS_AS"/>
</dbReference>
<dbReference type="AlphaFoldDB" id="A0AAJ6X2C4"/>
<keyword evidence="2" id="KW-0378">Hydrolase</keyword>
<keyword evidence="4" id="KW-1185">Reference proteome</keyword>
<sequence>MPLPLHDQPRANPYSTLEIQLLKTFNKPSISLPSSYFHSFPSSIFVNMSSETPVPAKLAIPWRTRLVLTMISAATDLSRRSNGTINRRLLNLLDFKSSPSPKKPIRSIISSDITVDPTSNLWFRLYTPENSGVDGTDTASLPVVVFFHGGGFSFLSAATSSYDAVCRRFARIFPAIVLSVNYRLTPEHRFPCQYDDGFEVLRFLDNDRASGLLPPNADLSKCFLVGDSAGANLAHHVAVRACRAGFQNVKVIGLVSIQPYFGGQERTESELQLVGYPFVTVERTDWCWRVFLPDGSDRDHYAVNVSGPNAENISDLDFPDTIVIVGGFDPLKDWQRRYYEWLKRSGKEATLIEYSNMFHAFYIFPELPESSKLFSEVKEFVARRLSKL</sequence>
<protein>
    <submittedName>
        <fullName evidence="5">Probable carboxylesterase 18</fullName>
    </submittedName>
</protein>
<dbReference type="Gene3D" id="3.40.50.1820">
    <property type="entry name" value="alpha/beta hydrolase"/>
    <property type="match status" value="1"/>
</dbReference>
<dbReference type="Pfam" id="PF07859">
    <property type="entry name" value="Abhydrolase_3"/>
    <property type="match status" value="1"/>
</dbReference>
<dbReference type="InterPro" id="IPR029058">
    <property type="entry name" value="AB_hydrolase_fold"/>
</dbReference>
<dbReference type="InterPro" id="IPR050466">
    <property type="entry name" value="Carboxylest/Gibb_receptor"/>
</dbReference>
<evidence type="ECO:0000256" key="1">
    <source>
        <dbReference type="ARBA" id="ARBA00010515"/>
    </source>
</evidence>
<dbReference type="KEGG" id="peu:105109722"/>
<dbReference type="PANTHER" id="PTHR23024:SF609">
    <property type="entry name" value="CARBOXYLESTERASE 18-RELATED"/>
    <property type="match status" value="1"/>
</dbReference>
<accession>A0AAJ6X2C4</accession>
<dbReference type="GO" id="GO:0009860">
    <property type="term" value="P:pollen tube growth"/>
    <property type="evidence" value="ECO:0007669"/>
    <property type="project" value="TreeGrafter"/>
</dbReference>
<dbReference type="SUPFAM" id="SSF53474">
    <property type="entry name" value="alpha/beta-Hydrolases"/>
    <property type="match status" value="1"/>
</dbReference>
<dbReference type="PROSITE" id="PS01173">
    <property type="entry name" value="LIPASE_GDXG_HIS"/>
    <property type="match status" value="1"/>
</dbReference>
<dbReference type="GO" id="GO:0052689">
    <property type="term" value="F:carboxylic ester hydrolase activity"/>
    <property type="evidence" value="ECO:0007669"/>
    <property type="project" value="TreeGrafter"/>
</dbReference>
<gene>
    <name evidence="5" type="primary">LOC105109722</name>
</gene>
<dbReference type="GeneID" id="105109722"/>
<dbReference type="InterPro" id="IPR013094">
    <property type="entry name" value="AB_hydrolase_3"/>
</dbReference>
<proteinExistence type="inferred from homology"/>
<dbReference type="Proteomes" id="UP000694918">
    <property type="component" value="Unplaced"/>
</dbReference>
<reference evidence="5" key="1">
    <citation type="submission" date="2025-08" db="UniProtKB">
        <authorList>
            <consortium name="RefSeq"/>
        </authorList>
    </citation>
    <scope>IDENTIFICATION</scope>
</reference>
<dbReference type="FunFam" id="3.40.50.1820:FF:000315">
    <property type="entry name" value="Probable carboxylesterase 18"/>
    <property type="match status" value="1"/>
</dbReference>
<evidence type="ECO:0000256" key="2">
    <source>
        <dbReference type="ARBA" id="ARBA00022801"/>
    </source>
</evidence>
<dbReference type="PANTHER" id="PTHR23024">
    <property type="entry name" value="ARYLACETAMIDE DEACETYLASE"/>
    <property type="match status" value="1"/>
</dbReference>
<feature type="domain" description="Alpha/beta hydrolase fold-3" evidence="3">
    <location>
        <begin position="144"/>
        <end position="362"/>
    </location>
</feature>
<evidence type="ECO:0000313" key="4">
    <source>
        <dbReference type="Proteomes" id="UP000694918"/>
    </source>
</evidence>
<organism evidence="4 5">
    <name type="scientific">Populus euphratica</name>
    <name type="common">Euphrates poplar</name>
    <dbReference type="NCBI Taxonomy" id="75702"/>
    <lineage>
        <taxon>Eukaryota</taxon>
        <taxon>Viridiplantae</taxon>
        <taxon>Streptophyta</taxon>
        <taxon>Embryophyta</taxon>
        <taxon>Tracheophyta</taxon>
        <taxon>Spermatophyta</taxon>
        <taxon>Magnoliopsida</taxon>
        <taxon>eudicotyledons</taxon>
        <taxon>Gunneridae</taxon>
        <taxon>Pentapetalae</taxon>
        <taxon>rosids</taxon>
        <taxon>fabids</taxon>
        <taxon>Malpighiales</taxon>
        <taxon>Salicaceae</taxon>
        <taxon>Saliceae</taxon>
        <taxon>Populus</taxon>
    </lineage>
</organism>